<evidence type="ECO:0000313" key="3">
    <source>
        <dbReference type="Proteomes" id="UP000037392"/>
    </source>
</evidence>
<accession>A0A0J9BSY9</accession>
<proteinExistence type="predicted"/>
<protein>
    <recommendedName>
        <fullName evidence="1">MobA-like NTP transferase domain-containing protein</fullName>
    </recommendedName>
</protein>
<dbReference type="InterPro" id="IPR036390">
    <property type="entry name" value="WH_DNA-bd_sf"/>
</dbReference>
<dbReference type="PANTHER" id="PTHR43777:SF1">
    <property type="entry name" value="MOLYBDENUM COFACTOR CYTIDYLYLTRANSFERASE"/>
    <property type="match status" value="1"/>
</dbReference>
<organism evidence="2 3">
    <name type="scientific">[Clostridium] citroniae WAL-19142</name>
    <dbReference type="NCBI Taxonomy" id="742734"/>
    <lineage>
        <taxon>Bacteria</taxon>
        <taxon>Bacillati</taxon>
        <taxon>Bacillota</taxon>
        <taxon>Clostridia</taxon>
        <taxon>Lachnospirales</taxon>
        <taxon>Lachnospiraceae</taxon>
        <taxon>Enterocloster</taxon>
    </lineage>
</organism>
<feature type="domain" description="MobA-like NTP transferase" evidence="1">
    <location>
        <begin position="5"/>
        <end position="160"/>
    </location>
</feature>
<gene>
    <name evidence="2" type="ORF">HMPREF9470_04625</name>
</gene>
<dbReference type="CDD" id="cd04182">
    <property type="entry name" value="GT_2_like_f"/>
    <property type="match status" value="1"/>
</dbReference>
<evidence type="ECO:0000259" key="1">
    <source>
        <dbReference type="Pfam" id="PF12804"/>
    </source>
</evidence>
<name>A0A0J9BSY9_9FIRM</name>
<dbReference type="GO" id="GO:0016779">
    <property type="term" value="F:nucleotidyltransferase activity"/>
    <property type="evidence" value="ECO:0007669"/>
    <property type="project" value="UniProtKB-ARBA"/>
</dbReference>
<dbReference type="SUPFAM" id="SSF46785">
    <property type="entry name" value="Winged helix' DNA-binding domain"/>
    <property type="match status" value="1"/>
</dbReference>
<dbReference type="RefSeq" id="WP_045093157.1">
    <property type="nucleotide sequence ID" value="NZ_KQ235882.1"/>
</dbReference>
<sequence length="313" mass="34921">MKTGAVVVAAGHKSSLSTFSPMLPVGDSTVIRRIIITLKRSGVDPVVVVTGKNGDEVEKHIAGLRVICLRNKEYDHTQMYNSICMGLNYIEDLCDRVFILPAKFPLFLPQTIKRMLESDATVVCPVFEGRRGHPVLVSSNVIGKLLSYKGDRGLRGAVRQVDVDNCAEEIAVEDQGIIFSVETDEDCSRGDLKNEQLDIYPQIQLTLERDEGFFGPSVAQFLSLIDHTGSMQTACRQMHMSYTKGWKILKAAERELGYPLLITQSGGAEGGSSQLTPKAKDFLDRFLKMEKELMEDAQRLYQKYFYVEDEAGK</sequence>
<dbReference type="InterPro" id="IPR025877">
    <property type="entry name" value="MobA-like_NTP_Trfase"/>
</dbReference>
<dbReference type="Proteomes" id="UP000037392">
    <property type="component" value="Unassembled WGS sequence"/>
</dbReference>
<dbReference type="AlphaFoldDB" id="A0A0J9BSY9"/>
<dbReference type="SUPFAM" id="SSF53448">
    <property type="entry name" value="Nucleotide-diphospho-sugar transferases"/>
    <property type="match status" value="1"/>
</dbReference>
<dbReference type="GeneID" id="93163975"/>
<dbReference type="EMBL" id="ADLK01000032">
    <property type="protein sequence ID" value="KMW16187.1"/>
    <property type="molecule type" value="Genomic_DNA"/>
</dbReference>
<dbReference type="Gene3D" id="3.90.550.10">
    <property type="entry name" value="Spore Coat Polysaccharide Biosynthesis Protein SpsA, Chain A"/>
    <property type="match status" value="1"/>
</dbReference>
<dbReference type="Gene3D" id="1.10.10.10">
    <property type="entry name" value="Winged helix-like DNA-binding domain superfamily/Winged helix DNA-binding domain"/>
    <property type="match status" value="1"/>
</dbReference>
<comment type="caution">
    <text evidence="2">The sequence shown here is derived from an EMBL/GenBank/DDBJ whole genome shotgun (WGS) entry which is preliminary data.</text>
</comment>
<dbReference type="OrthoDB" id="285216at2"/>
<dbReference type="InterPro" id="IPR029044">
    <property type="entry name" value="Nucleotide-diphossugar_trans"/>
</dbReference>
<reference evidence="2 3" key="1">
    <citation type="submission" date="2011-04" db="EMBL/GenBank/DDBJ databases">
        <title>The Genome Sequence of Clostridium citroniae WAL-19142.</title>
        <authorList>
            <consortium name="The Broad Institute Genome Sequencing Platform"/>
            <person name="Earl A."/>
            <person name="Ward D."/>
            <person name="Feldgarden M."/>
            <person name="Gevers D."/>
            <person name="Warren Y.A."/>
            <person name="Tyrrell K.L."/>
            <person name="Citron D.M."/>
            <person name="Goldstein E.J."/>
            <person name="Daigneault M."/>
            <person name="Allen-Vercoe E."/>
            <person name="Young S.K."/>
            <person name="Zeng Q."/>
            <person name="Gargeya S."/>
            <person name="Fitzgerald M."/>
            <person name="Haas B."/>
            <person name="Abouelleil A."/>
            <person name="Alvarado L."/>
            <person name="Arachchi H.M."/>
            <person name="Berlin A."/>
            <person name="Brown A."/>
            <person name="Chapman S.B."/>
            <person name="Chen Z."/>
            <person name="Dunbar C."/>
            <person name="Freedman E."/>
            <person name="Gearin G."/>
            <person name="Gellesch M."/>
            <person name="Goldberg J."/>
            <person name="Griggs A."/>
            <person name="Gujja S."/>
            <person name="Heilman E.R."/>
            <person name="Heiman D."/>
            <person name="Howarth C."/>
            <person name="Larson L."/>
            <person name="Lui A."/>
            <person name="MacDonald P.J."/>
            <person name="Mehta T."/>
            <person name="Montmayeur A."/>
            <person name="Murphy C."/>
            <person name="Neiman D."/>
            <person name="Pearson M."/>
            <person name="Priest M."/>
            <person name="Roberts A."/>
            <person name="Saif S."/>
            <person name="Shea T."/>
            <person name="Shenoy N."/>
            <person name="Sisk P."/>
            <person name="Stolte C."/>
            <person name="Sykes S."/>
            <person name="White J."/>
            <person name="Yandava C."/>
            <person name="Wortman J."/>
            <person name="Nusbaum C."/>
            <person name="Birren B."/>
        </authorList>
    </citation>
    <scope>NUCLEOTIDE SEQUENCE [LARGE SCALE GENOMIC DNA]</scope>
    <source>
        <strain evidence="2 3">WAL-19142</strain>
    </source>
</reference>
<dbReference type="PANTHER" id="PTHR43777">
    <property type="entry name" value="MOLYBDENUM COFACTOR CYTIDYLYLTRANSFERASE"/>
    <property type="match status" value="1"/>
</dbReference>
<dbReference type="InterPro" id="IPR036388">
    <property type="entry name" value="WH-like_DNA-bd_sf"/>
</dbReference>
<dbReference type="Pfam" id="PF12804">
    <property type="entry name" value="NTP_transf_3"/>
    <property type="match status" value="1"/>
</dbReference>
<evidence type="ECO:0000313" key="2">
    <source>
        <dbReference type="EMBL" id="KMW16187.1"/>
    </source>
</evidence>
<dbReference type="PATRIC" id="fig|742734.4.peg.4955"/>